<comment type="caution">
    <text evidence="2">The sequence shown here is derived from an EMBL/GenBank/DDBJ whole genome shotgun (WGS) entry which is preliminary data.</text>
</comment>
<dbReference type="RefSeq" id="WP_311675094.1">
    <property type="nucleotide sequence ID" value="NZ_JAVREQ010000022.1"/>
</dbReference>
<protein>
    <submittedName>
        <fullName evidence="2">Uncharacterized protein</fullName>
    </submittedName>
</protein>
<feature type="region of interest" description="Disordered" evidence="1">
    <location>
        <begin position="287"/>
        <end position="312"/>
    </location>
</feature>
<organism evidence="2 3">
    <name type="scientific">Streptomyces hazeniae</name>
    <dbReference type="NCBI Taxonomy" id="3075538"/>
    <lineage>
        <taxon>Bacteria</taxon>
        <taxon>Bacillati</taxon>
        <taxon>Actinomycetota</taxon>
        <taxon>Actinomycetes</taxon>
        <taxon>Kitasatosporales</taxon>
        <taxon>Streptomycetaceae</taxon>
        <taxon>Streptomyces</taxon>
    </lineage>
</organism>
<dbReference type="EMBL" id="JAVREQ010000022">
    <property type="protein sequence ID" value="MDT0381403.1"/>
    <property type="molecule type" value="Genomic_DNA"/>
</dbReference>
<reference evidence="3" key="1">
    <citation type="submission" date="2023-07" db="EMBL/GenBank/DDBJ databases">
        <title>30 novel species of actinomycetes from the DSMZ collection.</title>
        <authorList>
            <person name="Nouioui I."/>
        </authorList>
    </citation>
    <scope>NUCLEOTIDE SEQUENCE [LARGE SCALE GENOMIC DNA]</scope>
    <source>
        <strain evidence="3">DSM 42041</strain>
    </source>
</reference>
<evidence type="ECO:0000256" key="1">
    <source>
        <dbReference type="SAM" id="MobiDB-lite"/>
    </source>
</evidence>
<name>A0ABU2NWP0_9ACTN</name>
<evidence type="ECO:0000313" key="3">
    <source>
        <dbReference type="Proteomes" id="UP001183414"/>
    </source>
</evidence>
<evidence type="ECO:0000313" key="2">
    <source>
        <dbReference type="EMBL" id="MDT0381403.1"/>
    </source>
</evidence>
<dbReference type="Proteomes" id="UP001183414">
    <property type="component" value="Unassembled WGS sequence"/>
</dbReference>
<sequence>MPHNRRTAVEDLTFITDHWPQLRALIDTNTPAGDAPTTKAAYLAALDQADAAETAIALSHVQQLTTRHDQHGRVYYECGLCDYVGEGRAHPVRPDRGPGRLAETPAPVRLHVVDACRAIEAALAHLADEIAACVQRPTMSGPDPHWPAPDRKRRRALVAEDADDPRRWRYLLGDRTAPTAAAWLLARLENHDGPFLRRLSMEQRVRVGLVAGEAAARMERTIGALSSAVPMDRPCPYCSGTLTMHRDHAAGTARVVCAEPGCGAPVPQGEDGRRAWSTPRELFKLEQALHHADRRRAARERKARQRARARAA</sequence>
<proteinExistence type="predicted"/>
<accession>A0ABU2NWP0</accession>
<feature type="compositionally biased region" description="Basic residues" evidence="1">
    <location>
        <begin position="292"/>
        <end position="312"/>
    </location>
</feature>
<gene>
    <name evidence="2" type="ORF">RM572_21835</name>
</gene>
<keyword evidence="3" id="KW-1185">Reference proteome</keyword>